<keyword evidence="1" id="KW-1133">Transmembrane helix</keyword>
<feature type="transmembrane region" description="Helical" evidence="1">
    <location>
        <begin position="103"/>
        <end position="124"/>
    </location>
</feature>
<feature type="transmembrane region" description="Helical" evidence="1">
    <location>
        <begin position="47"/>
        <end position="71"/>
    </location>
</feature>
<keyword evidence="1" id="KW-0472">Membrane</keyword>
<dbReference type="PANTHER" id="PTHR34989:SF1">
    <property type="entry name" value="PROTEIN HDED"/>
    <property type="match status" value="1"/>
</dbReference>
<dbReference type="InterPro" id="IPR005325">
    <property type="entry name" value="DUF308_memb"/>
</dbReference>
<gene>
    <name evidence="2" type="ORF">SAMN04488498_109121</name>
</gene>
<evidence type="ECO:0000313" key="2">
    <source>
        <dbReference type="EMBL" id="SFK62604.1"/>
    </source>
</evidence>
<keyword evidence="3" id="KW-1185">Reference proteome</keyword>
<feature type="transmembrane region" description="Helical" evidence="1">
    <location>
        <begin position="161"/>
        <end position="185"/>
    </location>
</feature>
<feature type="transmembrane region" description="Helical" evidence="1">
    <location>
        <begin position="78"/>
        <end position="97"/>
    </location>
</feature>
<dbReference type="InterPro" id="IPR052712">
    <property type="entry name" value="Acid_resist_chaperone_HdeD"/>
</dbReference>
<dbReference type="AlphaFoldDB" id="A0A1I4B1N3"/>
<dbReference type="Proteomes" id="UP000323300">
    <property type="component" value="Unassembled WGS sequence"/>
</dbReference>
<name>A0A1I4B1N3_9HYPH</name>
<dbReference type="EMBL" id="FOSL01000009">
    <property type="protein sequence ID" value="SFK62604.1"/>
    <property type="molecule type" value="Genomic_DNA"/>
</dbReference>
<protein>
    <submittedName>
        <fullName evidence="2">Uncharacterized membrane protein HdeD, DUF308 family</fullName>
    </submittedName>
</protein>
<dbReference type="RefSeq" id="WP_149761157.1">
    <property type="nucleotide sequence ID" value="NZ_BSPE01000078.1"/>
</dbReference>
<dbReference type="Pfam" id="PF03729">
    <property type="entry name" value="DUF308"/>
    <property type="match status" value="1"/>
</dbReference>
<reference evidence="2 3" key="1">
    <citation type="submission" date="2016-10" db="EMBL/GenBank/DDBJ databases">
        <authorList>
            <person name="Varghese N."/>
            <person name="Submissions S."/>
        </authorList>
    </citation>
    <scope>NUCLEOTIDE SEQUENCE [LARGE SCALE GENOMIC DNA]</scope>
    <source>
        <strain evidence="2 3">DSM 21822</strain>
    </source>
</reference>
<dbReference type="PANTHER" id="PTHR34989">
    <property type="entry name" value="PROTEIN HDED"/>
    <property type="match status" value="1"/>
</dbReference>
<feature type="transmembrane region" description="Helical" evidence="1">
    <location>
        <begin position="21"/>
        <end position="41"/>
    </location>
</feature>
<organism evidence="2 3">
    <name type="scientific">Neomesorhizobium albiziae</name>
    <dbReference type="NCBI Taxonomy" id="335020"/>
    <lineage>
        <taxon>Bacteria</taxon>
        <taxon>Pseudomonadati</taxon>
        <taxon>Pseudomonadota</taxon>
        <taxon>Alphaproteobacteria</taxon>
        <taxon>Hyphomicrobiales</taxon>
        <taxon>Phyllobacteriaceae</taxon>
        <taxon>Neomesorhizobium</taxon>
    </lineage>
</organism>
<dbReference type="GO" id="GO:0005886">
    <property type="term" value="C:plasma membrane"/>
    <property type="evidence" value="ECO:0007669"/>
    <property type="project" value="TreeGrafter"/>
</dbReference>
<proteinExistence type="predicted"/>
<keyword evidence="1" id="KW-0812">Transmembrane</keyword>
<evidence type="ECO:0000256" key="1">
    <source>
        <dbReference type="SAM" id="Phobius"/>
    </source>
</evidence>
<feature type="transmembrane region" description="Helical" evidence="1">
    <location>
        <begin position="136"/>
        <end position="155"/>
    </location>
</feature>
<dbReference type="OrthoDB" id="9815400at2"/>
<sequence>MTDIPHSPKSLGGSIAEVRSKWGWFVALGIAFLVLGVIAFYNVVIATVASVFFVGWLMLIGAVAEIIHAFGVKTWGSFFWWLLSGIVYAVAGVVTLMNPLLASAVLTFILAISLIAGGVLRIWVGMKARPDANWGWVVAGGVITLLLGVIIAIGWPVNSLWILGMFLAIDLIFQGWSYIAFGLALKR</sequence>
<accession>A0A1I4B1N3</accession>
<evidence type="ECO:0000313" key="3">
    <source>
        <dbReference type="Proteomes" id="UP000323300"/>
    </source>
</evidence>